<feature type="domain" description="BTB" evidence="4">
    <location>
        <begin position="791"/>
        <end position="854"/>
    </location>
</feature>
<evidence type="ECO:0000313" key="5">
    <source>
        <dbReference type="CGD" id="CAL0136505"/>
    </source>
</evidence>
<dbReference type="Pfam" id="PF00415">
    <property type="entry name" value="RCC1"/>
    <property type="match status" value="2"/>
</dbReference>
<evidence type="ECO:0000256" key="2">
    <source>
        <dbReference type="PROSITE-ProRule" id="PRU00235"/>
    </source>
</evidence>
<dbReference type="PROSITE" id="PS50012">
    <property type="entry name" value="RCC1_3"/>
    <property type="match status" value="2"/>
</dbReference>
<dbReference type="InterPro" id="IPR000210">
    <property type="entry name" value="BTB/POZ_dom"/>
</dbReference>
<dbReference type="Pfam" id="PF00651">
    <property type="entry name" value="BTB"/>
    <property type="match status" value="1"/>
</dbReference>
<proteinExistence type="predicted"/>
<dbReference type="VEuPathDB" id="FungiDB:CAGL0M05137g"/>
<dbReference type="InterPro" id="IPR011333">
    <property type="entry name" value="SKP1/BTB/POZ_sf"/>
</dbReference>
<keyword evidence="7" id="KW-1185">Reference proteome</keyword>
<feature type="compositionally biased region" description="Polar residues" evidence="3">
    <location>
        <begin position="1039"/>
        <end position="1048"/>
    </location>
</feature>
<feature type="compositionally biased region" description="Basic and acidic residues" evidence="3">
    <location>
        <begin position="1019"/>
        <end position="1028"/>
    </location>
</feature>
<accession>Q6FJM5</accession>
<feature type="region of interest" description="Disordered" evidence="3">
    <location>
        <begin position="1137"/>
        <end position="1233"/>
    </location>
</feature>
<dbReference type="Gene3D" id="2.130.10.30">
    <property type="entry name" value="Regulator of chromosome condensation 1/beta-lactamase-inhibitor protein II"/>
    <property type="match status" value="1"/>
</dbReference>
<name>Q6FJM5_CANGA</name>
<evidence type="ECO:0000259" key="4">
    <source>
        <dbReference type="PROSITE" id="PS50097"/>
    </source>
</evidence>
<feature type="compositionally biased region" description="Polar residues" evidence="3">
    <location>
        <begin position="1089"/>
        <end position="1098"/>
    </location>
</feature>
<protein>
    <recommendedName>
        <fullName evidence="4">BTB domain-containing protein</fullName>
    </recommendedName>
</protein>
<feature type="compositionally biased region" description="Polar residues" evidence="3">
    <location>
        <begin position="1178"/>
        <end position="1199"/>
    </location>
</feature>
<dbReference type="InterPro" id="IPR000408">
    <property type="entry name" value="Reg_chr_condens"/>
</dbReference>
<dbReference type="STRING" id="284593.Q6FJM5"/>
<evidence type="ECO:0000313" key="7">
    <source>
        <dbReference type="Proteomes" id="UP000002428"/>
    </source>
</evidence>
<gene>
    <name evidence="5 6" type="ordered locus">CAGL0M05137g</name>
</gene>
<dbReference type="CGD" id="CAL0136505">
    <property type="gene designation" value="CAGL0M05137g"/>
</dbReference>
<dbReference type="InterPro" id="IPR009091">
    <property type="entry name" value="RCC1/BLIP-II"/>
</dbReference>
<dbReference type="InParanoid" id="Q6FJM5"/>
<dbReference type="Proteomes" id="UP000002428">
    <property type="component" value="Chromosome M"/>
</dbReference>
<dbReference type="OMA" id="FEFVLRY"/>
<reference evidence="6 7" key="1">
    <citation type="journal article" date="2004" name="Nature">
        <title>Genome evolution in yeasts.</title>
        <authorList>
            <consortium name="Genolevures"/>
            <person name="Dujon B."/>
            <person name="Sherman D."/>
            <person name="Fischer G."/>
            <person name="Durrens P."/>
            <person name="Casaregola S."/>
            <person name="Lafontaine I."/>
            <person name="de Montigny J."/>
            <person name="Marck C."/>
            <person name="Neuveglise C."/>
            <person name="Talla E."/>
            <person name="Goffard N."/>
            <person name="Frangeul L."/>
            <person name="Aigle M."/>
            <person name="Anthouard V."/>
            <person name="Babour A."/>
            <person name="Barbe V."/>
            <person name="Barnay S."/>
            <person name="Blanchin S."/>
            <person name="Beckerich J.M."/>
            <person name="Beyne E."/>
            <person name="Bleykasten C."/>
            <person name="Boisrame A."/>
            <person name="Boyer J."/>
            <person name="Cattolico L."/>
            <person name="Confanioleri F."/>
            <person name="de Daruvar A."/>
            <person name="Despons L."/>
            <person name="Fabre E."/>
            <person name="Fairhead C."/>
            <person name="Ferry-Dumazet H."/>
            <person name="Groppi A."/>
            <person name="Hantraye F."/>
            <person name="Hennequin C."/>
            <person name="Jauniaux N."/>
            <person name="Joyet P."/>
            <person name="Kachouri R."/>
            <person name="Kerrest A."/>
            <person name="Koszul R."/>
            <person name="Lemaire M."/>
            <person name="Lesur I."/>
            <person name="Ma L."/>
            <person name="Muller H."/>
            <person name="Nicaud J.M."/>
            <person name="Nikolski M."/>
            <person name="Oztas S."/>
            <person name="Ozier-Kalogeropoulos O."/>
            <person name="Pellenz S."/>
            <person name="Potier S."/>
            <person name="Richard G.F."/>
            <person name="Straub M.L."/>
            <person name="Suleau A."/>
            <person name="Swennene D."/>
            <person name="Tekaia F."/>
            <person name="Wesolowski-Louvel M."/>
            <person name="Westhof E."/>
            <person name="Wirth B."/>
            <person name="Zeniou-Meyer M."/>
            <person name="Zivanovic I."/>
            <person name="Bolotin-Fukuhara M."/>
            <person name="Thierry A."/>
            <person name="Bouchier C."/>
            <person name="Caudron B."/>
            <person name="Scarpelli C."/>
            <person name="Gaillardin C."/>
            <person name="Weissenbach J."/>
            <person name="Wincker P."/>
            <person name="Souciet J.L."/>
        </authorList>
    </citation>
    <scope>NUCLEOTIDE SEQUENCE [LARGE SCALE GENOMIC DNA]</scope>
    <source>
        <strain evidence="7">ATCC 2001 / BCRC 20586 / JCM 3761 / NBRC 0622 / NRRL Y-65 / CBS 138</strain>
    </source>
</reference>
<dbReference type="SMART" id="SM00225">
    <property type="entry name" value="BTB"/>
    <property type="match status" value="1"/>
</dbReference>
<sequence>MPKSYNENDIWKIRDVFGRDLSYISSCLPSLEDYKQINLNSSDLESGYSPLHVTLRERLLQKSFLLYKRWVDDEKQMSYKIGQHILARKDREGLTPMDLYNIEFQRALKVKPQLLEYTIDNGNLKPKVIFEKVNHLDSEGIATTKSCSNNELLRSTSFLEIPQNYSDMAKIRNLGGSHLLTFGSNVNAQLGTGNKDDRQHFHETDYQQLGGDLPLDPKKFSIKEVLMSRYHCLVINSFGEVFTCGNSNRGRLGNGETNTTVSVFTKIATFETGVRHVSISNHHNLLVDGNGYIYSWGWNQYYQLGYTSSNKQGDSKHTLCKSSPKRIPYFDNINIKYVACSKVHSCALSQDNKLYLWGLNLGQMGNKKPLHVNLDISHDHNNGYIIESPLVIDLSHLQVEQVLALELVTFIRCSGNTLIVLTDFCMRTFKISTPKPKNPTRIDIFSHYTPKTISADVVDMKCSNKVGNHLFFKYASGRVGYLSLKKENVESWSKLSNELPISFSWKPNFARNNCTDFAVGYNGDIIICTYGGEIFISRNHAEFERIYSNKLITGRAVKISSDTSLGSVAIIKQDYLFMPAKYLKDTFDFDLAIYSPIYQNVGDTLSLGSLGLQCHVKETDSQLFLSSKSNISNLRYSEINGSSVNENQIKCSSYDVILNNDRGIIECYSFKSLFSLRCSKFLNAILNDGKFTVNNELFFTANETANGILQIKTHDLTTSAVYYKISVDLVHFLLTDVKPANQQRSIAILSITDNYAHGTTLRNALSSYLLGMLTNDTDENRIKSPGNHLLGDTILRLKDKTLIVDSFLLSARSNYFKGLLSNSVFCEKDNDGKYLINLEIYSYKQFDIILKYLYGVDFSDLHPHYESEDGGLTNFLESLVLADELCLEPLKCYMQVLLSQFIDGNSIIPLFIYSVRSNAEMLCLLCSTFIAIHIGVLFVKDNVQLISQNFDDSHWKILQNNISYITSEQLNHELWYNNSTDNWRSLFKNDINKFNSKFISPKDKFSPIFDIKDTLEVSSKKTSTDRRRSSTSTRPIKFKNTTMNNTSDNPHRRQSNGSVSIAEKLSASNSSDEDSQFIEVTRKPKRKSVSNIQESQTPVPKLHPPKPNILIHRKLSGDEKLLPSLISNEPIVEIPNQKKNQSEIGPKKPISFKKTSQKERIKTTTQADKQKENKTKESAWTNQKQNSSLSNPKDNQTSKLAALPSLNDSKLQKQDLKPNKKSKKKANNKQSAEFISSGNFAGLTPYLSTVHKESVTTDTTPSWTASTVSDFKQKVEAQEFEKWFQEESKRVQLELERRGSSHHDELKVLYDSSQNIPGFVIDSNVKKAGRKIKGKFKAKLKNKDENINSIQ</sequence>
<dbReference type="Gene3D" id="3.30.710.10">
    <property type="entry name" value="Potassium Channel Kv1.1, Chain A"/>
    <property type="match status" value="1"/>
</dbReference>
<evidence type="ECO:0000313" key="6">
    <source>
        <dbReference type="EMBL" id="CAG62545.1"/>
    </source>
</evidence>
<feature type="repeat" description="RCC1" evidence="2">
    <location>
        <begin position="291"/>
        <end position="351"/>
    </location>
</feature>
<feature type="compositionally biased region" description="Basic and acidic residues" evidence="3">
    <location>
        <begin position="1156"/>
        <end position="1177"/>
    </location>
</feature>
<dbReference type="KEGG" id="cgr:2891581"/>
<dbReference type="SUPFAM" id="SSF50985">
    <property type="entry name" value="RCC1/BLIP-II"/>
    <property type="match status" value="1"/>
</dbReference>
<dbReference type="PANTHER" id="PTHR22872">
    <property type="entry name" value="BTK-BINDING PROTEIN-RELATED"/>
    <property type="match status" value="1"/>
</dbReference>
<dbReference type="InterPro" id="IPR051625">
    <property type="entry name" value="Signaling_Regulatory_Domain"/>
</dbReference>
<evidence type="ECO:0000256" key="1">
    <source>
        <dbReference type="ARBA" id="ARBA00022737"/>
    </source>
</evidence>
<feature type="repeat" description="RCC1" evidence="2">
    <location>
        <begin position="239"/>
        <end position="290"/>
    </location>
</feature>
<dbReference type="PROSITE" id="PS50097">
    <property type="entry name" value="BTB"/>
    <property type="match status" value="1"/>
</dbReference>
<dbReference type="HOGENOM" id="CLU_005054_0_0_1"/>
<feature type="region of interest" description="Disordered" evidence="3">
    <location>
        <begin position="1019"/>
        <end position="1109"/>
    </location>
</feature>
<dbReference type="eggNOG" id="KOG0783">
    <property type="taxonomic scope" value="Eukaryota"/>
</dbReference>
<dbReference type="RefSeq" id="XP_449569.1">
    <property type="nucleotide sequence ID" value="XM_449569.1"/>
</dbReference>
<keyword evidence="1" id="KW-0677">Repeat</keyword>
<dbReference type="EMBL" id="CR380959">
    <property type="protein sequence ID" value="CAG62545.1"/>
    <property type="molecule type" value="Genomic_DNA"/>
</dbReference>
<dbReference type="PANTHER" id="PTHR22872:SF2">
    <property type="entry name" value="INHIBITOR OF BRUTON TYROSINE KINASE"/>
    <property type="match status" value="1"/>
</dbReference>
<evidence type="ECO:0000256" key="3">
    <source>
        <dbReference type="SAM" id="MobiDB-lite"/>
    </source>
</evidence>
<dbReference type="SUPFAM" id="SSF54695">
    <property type="entry name" value="POZ domain"/>
    <property type="match status" value="1"/>
</dbReference>
<organism evidence="6 7">
    <name type="scientific">Candida glabrata (strain ATCC 2001 / BCRC 20586 / JCM 3761 / NBRC 0622 / NRRL Y-65 / CBS 138)</name>
    <name type="common">Yeast</name>
    <name type="synonym">Nakaseomyces glabratus</name>
    <dbReference type="NCBI Taxonomy" id="284593"/>
    <lineage>
        <taxon>Eukaryota</taxon>
        <taxon>Fungi</taxon>
        <taxon>Dikarya</taxon>
        <taxon>Ascomycota</taxon>
        <taxon>Saccharomycotina</taxon>
        <taxon>Saccharomycetes</taxon>
        <taxon>Saccharomycetales</taxon>
        <taxon>Saccharomycetaceae</taxon>
        <taxon>Nakaseomyces</taxon>
    </lineage>
</organism>